<evidence type="ECO:0000256" key="1">
    <source>
        <dbReference type="SAM" id="Coils"/>
    </source>
</evidence>
<reference evidence="4" key="1">
    <citation type="submission" date="2016-06" db="EMBL/GenBank/DDBJ databases">
        <title>Parallel loss of symbiosis genes in relatives of nitrogen-fixing non-legume Parasponia.</title>
        <authorList>
            <person name="Van Velzen R."/>
            <person name="Holmer R."/>
            <person name="Bu F."/>
            <person name="Rutten L."/>
            <person name="Van Zeijl A."/>
            <person name="Liu W."/>
            <person name="Santuari L."/>
            <person name="Cao Q."/>
            <person name="Sharma T."/>
            <person name="Shen D."/>
            <person name="Roswanjaya Y."/>
            <person name="Wardhani T."/>
            <person name="Kalhor M.S."/>
            <person name="Jansen J."/>
            <person name="Van den Hoogen J."/>
            <person name="Gungor B."/>
            <person name="Hartog M."/>
            <person name="Hontelez J."/>
            <person name="Verver J."/>
            <person name="Yang W.-C."/>
            <person name="Schijlen E."/>
            <person name="Repin R."/>
            <person name="Schilthuizen M."/>
            <person name="Schranz E."/>
            <person name="Heidstra R."/>
            <person name="Miyata K."/>
            <person name="Fedorova E."/>
            <person name="Kohlen W."/>
            <person name="Bisseling T."/>
            <person name="Smit S."/>
            <person name="Geurts R."/>
        </authorList>
    </citation>
    <scope>NUCLEOTIDE SEQUENCE [LARGE SCALE GENOMIC DNA]</scope>
    <source>
        <strain evidence="4">cv. RG33-2</strain>
    </source>
</reference>
<evidence type="ECO:0000313" key="4">
    <source>
        <dbReference type="Proteomes" id="UP000237000"/>
    </source>
</evidence>
<feature type="region of interest" description="Disordered" evidence="2">
    <location>
        <begin position="162"/>
        <end position="189"/>
    </location>
</feature>
<protein>
    <submittedName>
        <fullName evidence="3">Uncharacterized protein</fullName>
    </submittedName>
</protein>
<keyword evidence="4" id="KW-1185">Reference proteome</keyword>
<proteinExistence type="predicted"/>
<evidence type="ECO:0000313" key="3">
    <source>
        <dbReference type="EMBL" id="PON91336.1"/>
    </source>
</evidence>
<gene>
    <name evidence="3" type="ORF">TorRG33x02_128990</name>
</gene>
<dbReference type="EMBL" id="JXTC01000075">
    <property type="protein sequence ID" value="PON91336.1"/>
    <property type="molecule type" value="Genomic_DNA"/>
</dbReference>
<dbReference type="InParanoid" id="A0A2P5F0L7"/>
<feature type="coiled-coil region" evidence="1">
    <location>
        <begin position="18"/>
        <end position="52"/>
    </location>
</feature>
<sequence>METYEQIMETLRRLEARSRETTEWMRKVETELQELKEENQRRDEDRKNFQKSVMQILLDGEGRCERKGDGTIDGTLASSKKVLDQWYIKTSGPMIPTSSHIDQTDDLSKVISIRTVHKLLQMIASMQHILIENVTDARQTLCDYAAIIQRLRNQLLNRDNNVEHNNEADSSPTRTTEIENQGGNGIRNG</sequence>
<dbReference type="Proteomes" id="UP000237000">
    <property type="component" value="Unassembled WGS sequence"/>
</dbReference>
<name>A0A2P5F0L7_TREOI</name>
<keyword evidence="1" id="KW-0175">Coiled coil</keyword>
<evidence type="ECO:0000256" key="2">
    <source>
        <dbReference type="SAM" id="MobiDB-lite"/>
    </source>
</evidence>
<comment type="caution">
    <text evidence="3">The sequence shown here is derived from an EMBL/GenBank/DDBJ whole genome shotgun (WGS) entry which is preliminary data.</text>
</comment>
<feature type="compositionally biased region" description="Polar residues" evidence="2">
    <location>
        <begin position="168"/>
        <end position="181"/>
    </location>
</feature>
<organism evidence="3 4">
    <name type="scientific">Trema orientale</name>
    <name type="common">Charcoal tree</name>
    <name type="synonym">Celtis orientalis</name>
    <dbReference type="NCBI Taxonomy" id="63057"/>
    <lineage>
        <taxon>Eukaryota</taxon>
        <taxon>Viridiplantae</taxon>
        <taxon>Streptophyta</taxon>
        <taxon>Embryophyta</taxon>
        <taxon>Tracheophyta</taxon>
        <taxon>Spermatophyta</taxon>
        <taxon>Magnoliopsida</taxon>
        <taxon>eudicotyledons</taxon>
        <taxon>Gunneridae</taxon>
        <taxon>Pentapetalae</taxon>
        <taxon>rosids</taxon>
        <taxon>fabids</taxon>
        <taxon>Rosales</taxon>
        <taxon>Cannabaceae</taxon>
        <taxon>Trema</taxon>
    </lineage>
</organism>
<accession>A0A2P5F0L7</accession>
<dbReference type="AlphaFoldDB" id="A0A2P5F0L7"/>